<protein>
    <submittedName>
        <fullName evidence="2">Uncharacterized protein</fullName>
    </submittedName>
</protein>
<sequence length="74" mass="8013">MLSLLNQFGSHPTTIAVLMGTALCIRPAALLIGMLAALRTTIGRGRERLFTAFANALSTRPPKNRRFPGPPNRP</sequence>
<evidence type="ECO:0000313" key="3">
    <source>
        <dbReference type="Proteomes" id="UP001165378"/>
    </source>
</evidence>
<organism evidence="2 3">
    <name type="scientific">Yinghuangia soli</name>
    <dbReference type="NCBI Taxonomy" id="2908204"/>
    <lineage>
        <taxon>Bacteria</taxon>
        <taxon>Bacillati</taxon>
        <taxon>Actinomycetota</taxon>
        <taxon>Actinomycetes</taxon>
        <taxon>Kitasatosporales</taxon>
        <taxon>Streptomycetaceae</taxon>
        <taxon>Yinghuangia</taxon>
    </lineage>
</organism>
<proteinExistence type="predicted"/>
<comment type="caution">
    <text evidence="2">The sequence shown here is derived from an EMBL/GenBank/DDBJ whole genome shotgun (WGS) entry which is preliminary data.</text>
</comment>
<keyword evidence="3" id="KW-1185">Reference proteome</keyword>
<keyword evidence="1" id="KW-0472">Membrane</keyword>
<keyword evidence="1" id="KW-0812">Transmembrane</keyword>
<name>A0AA41Q6P6_9ACTN</name>
<feature type="transmembrane region" description="Helical" evidence="1">
    <location>
        <begin position="15"/>
        <end position="38"/>
    </location>
</feature>
<gene>
    <name evidence="2" type="ORF">LZ495_34265</name>
</gene>
<dbReference type="RefSeq" id="WP_235057032.1">
    <property type="nucleotide sequence ID" value="NZ_JAKFHA010000031.1"/>
</dbReference>
<dbReference type="EMBL" id="JAKFHA010000031">
    <property type="protein sequence ID" value="MCF2532256.1"/>
    <property type="molecule type" value="Genomic_DNA"/>
</dbReference>
<reference evidence="2" key="1">
    <citation type="submission" date="2022-01" db="EMBL/GenBank/DDBJ databases">
        <title>Genome-Based Taxonomic Classification of the Phylum Actinobacteria.</title>
        <authorList>
            <person name="Gao Y."/>
        </authorList>
    </citation>
    <scope>NUCLEOTIDE SEQUENCE</scope>
    <source>
        <strain evidence="2">KLBMP 8922</strain>
    </source>
</reference>
<dbReference type="Proteomes" id="UP001165378">
    <property type="component" value="Unassembled WGS sequence"/>
</dbReference>
<keyword evidence="1" id="KW-1133">Transmembrane helix</keyword>
<accession>A0AA41Q6P6</accession>
<evidence type="ECO:0000313" key="2">
    <source>
        <dbReference type="EMBL" id="MCF2532256.1"/>
    </source>
</evidence>
<dbReference type="AlphaFoldDB" id="A0AA41Q6P6"/>
<evidence type="ECO:0000256" key="1">
    <source>
        <dbReference type="SAM" id="Phobius"/>
    </source>
</evidence>